<feature type="region of interest" description="Disordered" evidence="1">
    <location>
        <begin position="141"/>
        <end position="172"/>
    </location>
</feature>
<dbReference type="AlphaFoldDB" id="D4D721"/>
<gene>
    <name evidence="2" type="ORF">TRV_02900</name>
</gene>
<dbReference type="HOGENOM" id="CLU_1180941_0_0_1"/>
<proteinExistence type="predicted"/>
<organism evidence="2 3">
    <name type="scientific">Trichophyton verrucosum (strain HKI 0517)</name>
    <dbReference type="NCBI Taxonomy" id="663202"/>
    <lineage>
        <taxon>Eukaryota</taxon>
        <taxon>Fungi</taxon>
        <taxon>Dikarya</taxon>
        <taxon>Ascomycota</taxon>
        <taxon>Pezizomycotina</taxon>
        <taxon>Eurotiomycetes</taxon>
        <taxon>Eurotiomycetidae</taxon>
        <taxon>Onygenales</taxon>
        <taxon>Arthrodermataceae</taxon>
        <taxon>Trichophyton</taxon>
    </lineage>
</organism>
<dbReference type="Proteomes" id="UP000008383">
    <property type="component" value="Unassembled WGS sequence"/>
</dbReference>
<dbReference type="RefSeq" id="XP_003022994.1">
    <property type="nucleotide sequence ID" value="XM_003022948.1"/>
</dbReference>
<reference evidence="3" key="1">
    <citation type="journal article" date="2011" name="Genome Biol.">
        <title>Comparative and functional genomics provide insights into the pathogenicity of dermatophytic fungi.</title>
        <authorList>
            <person name="Burmester A."/>
            <person name="Shelest E."/>
            <person name="Gloeckner G."/>
            <person name="Heddergott C."/>
            <person name="Schindler S."/>
            <person name="Staib P."/>
            <person name="Heidel A."/>
            <person name="Felder M."/>
            <person name="Petzold A."/>
            <person name="Szafranski K."/>
            <person name="Feuermann M."/>
            <person name="Pedruzzi I."/>
            <person name="Priebe S."/>
            <person name="Groth M."/>
            <person name="Winkler R."/>
            <person name="Li W."/>
            <person name="Kniemeyer O."/>
            <person name="Schroeckh V."/>
            <person name="Hertweck C."/>
            <person name="Hube B."/>
            <person name="White T.C."/>
            <person name="Platzer M."/>
            <person name="Guthke R."/>
            <person name="Heitman J."/>
            <person name="Woestemeyer J."/>
            <person name="Zipfel P.F."/>
            <person name="Monod M."/>
            <person name="Brakhage A.A."/>
        </authorList>
    </citation>
    <scope>NUCLEOTIDE SEQUENCE [LARGE SCALE GENOMIC DNA]</scope>
    <source>
        <strain evidence="3">HKI 0517</strain>
    </source>
</reference>
<evidence type="ECO:0000313" key="2">
    <source>
        <dbReference type="EMBL" id="EFE42376.1"/>
    </source>
</evidence>
<sequence length="235" mass="26463">MDGLLYSLAVVEGRHATGRQAAKMKTTGRRLEEKEEEDEEDEKDEKKRYRLRLQAVRQQDFPATYAQLRRRWWHDQKSTSQPLLEETATTVSVTAASSSYLGFKFQVCPGGGYPAAQQGASGRKNYKAGGKEGYLKQLLAQRAKKEEAGPPKKRRRLPPTEHEMPNCSSPRRWASRGGDGIRYCFFSSLIFAALLRGRQADGSRRSSDGVCMTIKAGTDARERLEIQFGGSRRNN</sequence>
<dbReference type="GeneID" id="9583014"/>
<name>D4D721_TRIVH</name>
<dbReference type="EMBL" id="ACYE01000148">
    <property type="protein sequence ID" value="EFE42376.1"/>
    <property type="molecule type" value="Genomic_DNA"/>
</dbReference>
<evidence type="ECO:0000256" key="1">
    <source>
        <dbReference type="SAM" id="MobiDB-lite"/>
    </source>
</evidence>
<feature type="region of interest" description="Disordered" evidence="1">
    <location>
        <begin position="18"/>
        <end position="46"/>
    </location>
</feature>
<comment type="caution">
    <text evidence="2">The sequence shown here is derived from an EMBL/GenBank/DDBJ whole genome shotgun (WGS) entry which is preliminary data.</text>
</comment>
<keyword evidence="3" id="KW-1185">Reference proteome</keyword>
<feature type="compositionally biased region" description="Acidic residues" evidence="1">
    <location>
        <begin position="34"/>
        <end position="43"/>
    </location>
</feature>
<evidence type="ECO:0000313" key="3">
    <source>
        <dbReference type="Proteomes" id="UP000008383"/>
    </source>
</evidence>
<dbReference type="KEGG" id="tve:TRV_02900"/>
<protein>
    <submittedName>
        <fullName evidence="2">Uncharacterized protein</fullName>
    </submittedName>
</protein>
<accession>D4D721</accession>